<feature type="transmembrane region" description="Helical" evidence="1">
    <location>
        <begin position="29"/>
        <end position="47"/>
    </location>
</feature>
<evidence type="ECO:0000313" key="2">
    <source>
        <dbReference type="EMBL" id="SHG61716.1"/>
    </source>
</evidence>
<accession>A0A1M5L9Q6</accession>
<evidence type="ECO:0000256" key="1">
    <source>
        <dbReference type="SAM" id="Phobius"/>
    </source>
</evidence>
<dbReference type="EMBL" id="FQXB01000001">
    <property type="protein sequence ID" value="SHG61716.1"/>
    <property type="molecule type" value="Genomic_DNA"/>
</dbReference>
<feature type="transmembrane region" description="Helical" evidence="1">
    <location>
        <begin position="52"/>
        <end position="73"/>
    </location>
</feature>
<dbReference type="InterPro" id="IPR018919">
    <property type="entry name" value="DUF2484"/>
</dbReference>
<dbReference type="AlphaFoldDB" id="A0A1M5L9Q6"/>
<evidence type="ECO:0008006" key="4">
    <source>
        <dbReference type="Google" id="ProtNLM"/>
    </source>
</evidence>
<dbReference type="OrthoDB" id="7862849at2"/>
<protein>
    <recommendedName>
        <fullName evidence="4">DUF2484 family protein</fullName>
    </recommendedName>
</protein>
<gene>
    <name evidence="2" type="ORF">SAMN05444003_0178</name>
</gene>
<organism evidence="2 3">
    <name type="scientific">Cognatiyoonia sediminum</name>
    <dbReference type="NCBI Taxonomy" id="1508389"/>
    <lineage>
        <taxon>Bacteria</taxon>
        <taxon>Pseudomonadati</taxon>
        <taxon>Pseudomonadota</taxon>
        <taxon>Alphaproteobacteria</taxon>
        <taxon>Rhodobacterales</taxon>
        <taxon>Paracoccaceae</taxon>
        <taxon>Cognatiyoonia</taxon>
    </lineage>
</organism>
<dbReference type="Pfam" id="PF10658">
    <property type="entry name" value="DUF2484"/>
    <property type="match status" value="1"/>
</dbReference>
<keyword evidence="1" id="KW-0812">Transmembrane</keyword>
<reference evidence="2 3" key="1">
    <citation type="submission" date="2016-11" db="EMBL/GenBank/DDBJ databases">
        <authorList>
            <person name="Jaros S."/>
            <person name="Januszkiewicz K."/>
            <person name="Wedrychowicz H."/>
        </authorList>
    </citation>
    <scope>NUCLEOTIDE SEQUENCE [LARGE SCALE GENOMIC DNA]</scope>
    <source>
        <strain evidence="2 3">DSM 28715</strain>
    </source>
</reference>
<evidence type="ECO:0000313" key="3">
    <source>
        <dbReference type="Proteomes" id="UP000184074"/>
    </source>
</evidence>
<sequence length="84" mass="9715">MTLSLFAASLWFVLAAVLASIPSNDQHWRRAYFLIAIGIPIVGWVAYQNGPWIALIILGAGCSFLRWPVYYLWQWFKRNVTQRT</sequence>
<dbReference type="RefSeq" id="WP_072898545.1">
    <property type="nucleotide sequence ID" value="NZ_FQXB01000001.1"/>
</dbReference>
<keyword evidence="1" id="KW-1133">Transmembrane helix</keyword>
<name>A0A1M5L9Q6_9RHOB</name>
<keyword evidence="3" id="KW-1185">Reference proteome</keyword>
<proteinExistence type="predicted"/>
<dbReference type="Proteomes" id="UP000184074">
    <property type="component" value="Unassembled WGS sequence"/>
</dbReference>
<dbReference type="STRING" id="1508389.SAMN05444003_0178"/>
<keyword evidence="1" id="KW-0472">Membrane</keyword>